<sequence length="180" mass="18947">MAEFLQQLDPSKLVIVGSALSLVTSAFTAPSYNLPIFLFGTYVSEATEAAQSLQTFVAATAASMVLDIIFLSRNEQNWFIKLITIVILILKLPTFLVFGQALRQRGPGLGGLGINAGDLSGPTVWSMPGGFTSGGREGYQNVDEEPQARAPPPRSAAPRSTAPPPAPASDHSAPGAYQSV</sequence>
<protein>
    <submittedName>
        <fullName evidence="3">Uncharacterized protein</fullName>
    </submittedName>
</protein>
<reference evidence="3 4" key="1">
    <citation type="journal article" date="2016" name="Mol. Biol. Evol.">
        <title>Comparative Genomics of Early-Diverging Mushroom-Forming Fungi Provides Insights into the Origins of Lignocellulose Decay Capabilities.</title>
        <authorList>
            <person name="Nagy L.G."/>
            <person name="Riley R."/>
            <person name="Tritt A."/>
            <person name="Adam C."/>
            <person name="Daum C."/>
            <person name="Floudas D."/>
            <person name="Sun H."/>
            <person name="Yadav J.S."/>
            <person name="Pangilinan J."/>
            <person name="Larsson K.H."/>
            <person name="Matsuura K."/>
            <person name="Barry K."/>
            <person name="Labutti K."/>
            <person name="Kuo R."/>
            <person name="Ohm R.A."/>
            <person name="Bhattacharya S.S."/>
            <person name="Shirouzu T."/>
            <person name="Yoshinaga Y."/>
            <person name="Martin F.M."/>
            <person name="Grigoriev I.V."/>
            <person name="Hibbett D.S."/>
        </authorList>
    </citation>
    <scope>NUCLEOTIDE SEQUENCE [LARGE SCALE GENOMIC DNA]</scope>
    <source>
        <strain evidence="3 4">CBS 109695</strain>
    </source>
</reference>
<name>A0A166U5M2_9AGAM</name>
<evidence type="ECO:0000313" key="4">
    <source>
        <dbReference type="Proteomes" id="UP000076532"/>
    </source>
</evidence>
<keyword evidence="2" id="KW-0812">Transmembrane</keyword>
<gene>
    <name evidence="3" type="ORF">FIBSPDRAFT_1037785</name>
</gene>
<feature type="compositionally biased region" description="Low complexity" evidence="1">
    <location>
        <begin position="168"/>
        <end position="180"/>
    </location>
</feature>
<feature type="transmembrane region" description="Helical" evidence="2">
    <location>
        <begin position="78"/>
        <end position="98"/>
    </location>
</feature>
<organism evidence="3 4">
    <name type="scientific">Athelia psychrophila</name>
    <dbReference type="NCBI Taxonomy" id="1759441"/>
    <lineage>
        <taxon>Eukaryota</taxon>
        <taxon>Fungi</taxon>
        <taxon>Dikarya</taxon>
        <taxon>Basidiomycota</taxon>
        <taxon>Agaricomycotina</taxon>
        <taxon>Agaricomycetes</taxon>
        <taxon>Agaricomycetidae</taxon>
        <taxon>Atheliales</taxon>
        <taxon>Atheliaceae</taxon>
        <taxon>Athelia</taxon>
    </lineage>
</organism>
<proteinExistence type="predicted"/>
<feature type="compositionally biased region" description="Pro residues" evidence="1">
    <location>
        <begin position="149"/>
        <end position="167"/>
    </location>
</feature>
<evidence type="ECO:0000256" key="1">
    <source>
        <dbReference type="SAM" id="MobiDB-lite"/>
    </source>
</evidence>
<keyword evidence="2" id="KW-1133">Transmembrane helix</keyword>
<keyword evidence="2" id="KW-0472">Membrane</keyword>
<keyword evidence="4" id="KW-1185">Reference proteome</keyword>
<feature type="region of interest" description="Disordered" evidence="1">
    <location>
        <begin position="134"/>
        <end position="180"/>
    </location>
</feature>
<evidence type="ECO:0000313" key="3">
    <source>
        <dbReference type="EMBL" id="KZP31341.1"/>
    </source>
</evidence>
<feature type="transmembrane region" description="Helical" evidence="2">
    <location>
        <begin position="52"/>
        <end position="71"/>
    </location>
</feature>
<dbReference type="OrthoDB" id="2500246at2759"/>
<dbReference type="Proteomes" id="UP000076532">
    <property type="component" value="Unassembled WGS sequence"/>
</dbReference>
<dbReference type="AlphaFoldDB" id="A0A166U5M2"/>
<accession>A0A166U5M2</accession>
<evidence type="ECO:0000256" key="2">
    <source>
        <dbReference type="SAM" id="Phobius"/>
    </source>
</evidence>
<dbReference type="EMBL" id="KV417490">
    <property type="protein sequence ID" value="KZP31341.1"/>
    <property type="molecule type" value="Genomic_DNA"/>
</dbReference>